<gene>
    <name evidence="2" type="ORF">BOVATA_036990</name>
</gene>
<evidence type="ECO:0000256" key="1">
    <source>
        <dbReference type="SAM" id="MobiDB-lite"/>
    </source>
</evidence>
<dbReference type="EMBL" id="BDSA01000004">
    <property type="protein sequence ID" value="GBE62206.1"/>
    <property type="molecule type" value="Genomic_DNA"/>
</dbReference>
<feature type="compositionally biased region" description="Polar residues" evidence="1">
    <location>
        <begin position="886"/>
        <end position="901"/>
    </location>
</feature>
<name>A0A2H6KGT8_9APIC</name>
<keyword evidence="3" id="KW-1185">Reference proteome</keyword>
<feature type="compositionally biased region" description="Basic and acidic residues" evidence="1">
    <location>
        <begin position="902"/>
        <end position="917"/>
    </location>
</feature>
<dbReference type="VEuPathDB" id="PiroplasmaDB:BOVATA_036990"/>
<sequence length="1689" mass="186149">MSAALSKLPSGAEEIRKTIHRNLLRAAQLTVVPIQSIGHSDVEQRRYQQQGPLLAKLLLLVTRHPSEDTKSHRHVLLCGVVAIWRTLFAQSDSNVHSSPEAFRRHSLVVDDLLEVSIALFAQIQNEENSVHLYMVLLEILTHSNAPQHKSAVLNALAHVPNQSVLVRVYPGLVSRIVRVLPRMRESDFRRAITVLEVWIKAALACNCGGMRCENAKDSVKETWVHKTSEAVTLILDRYRAAHTQKLGDLCAACMSRNCLPTAFLTRLLDHVCMMLSREALWEDAARIMASATLAAKLALCRIVDGYLRKHADSEMALIAYQGYAYVEMHVPGMEPLDEYVVLGMLYAAAKPPNDNECVPLERSHLLALCDAPPDFALFTEPREEVFSRVAAQYISRMPPSLQVQNISEIVECFVAGVESEMNAAQLLTLLRGLLSHGTTALRDVACDVVEVVVLTVIEPGSSTQTLCLSALALLCVLFSQYRLSVPRHQICDILFWLLPWCVADSGAISHYARSLLLHLGVNHHFASEESGSGHEQLSWPTSNTLIPSDKSAVLQTLLRFYKTLLVNRCVRDLKLSKFGGQSVSHRVSDVLFVLLHYRLLGVKDLFDLALHLERSWVIPESAVNAEMTLGFSGPDANSDLTALYCYAFMAHYIDRQYEVLDNVESNMIEHMKGQFELEGRNGKAVSASLPVALRPSETVPASDHSQPTPHDQQCIGSCIFGDEHMTLKSSEHTDSNKVHVRTIRAANHWSGSRFPDGTMQWKDATQRTSQATFKGHLIKPSSLSDDTFASPTQLGGSQRFQHSPLIEVIGEEPQSRVESISKPASAPKSTANDQLLQELQHWHNSPLKGDHGVIPKGRGSILGAPEQDTSRTDIILPSHTSENESGKTLSSTSKVVLSETQDTPRNEVHTGVKKADKPLAPAQNTDEAVAQQEDDPEEAIDGVGCEESSSELNFKDHRLAVVTLISTRCRYHLSSASPEAHYVALFAMYRSFCAFSRNVPVMRVRLYECWDALMDCMERSMRNLRSMSLVLGIMTIATRNAYNFVERWLVDVFAKIADLVVSEAADNCVTSADEAHGSVRFKFTTQLLEFVEEVSSRVVNRSLFANLLLIALLMCRSTAPAVERATASVLQHLFRKNPAAVTKVLMHTGSHTAESAAVLRSVLERDVRRLLPQRTRSAGRVSVAPDGTFGVLRNLLRRRGNPIALEGCSAPRMILRELEARGIPVQLSRANGVKSLAPSVCRAINELYQSNNFFASRVAGHEVSPDGRRLTVKCAEQAVPVANFRFFVRDPEHGAEVDVGNMQMVRSSSSTIPRGKFTEEPNGALQRLLFGRSGALARLDPALFNSVKGTGLWSNLEYAIWRAPDGKLYMHCYCDGRGVTRKVDYTVANLFSGGGAQLRAGLMDLDLLGTGIQGHLGAKIALGEWYKMSKKHRLSASLTYDSLRKAIWMDRAGDTVAFTVAAHCRARDLMRILRLRKSETGEGVPKASLGATVYSSAGPDRYRLGLAGDAETLQLRGNAQSTGCDLLGKPVSTQQAIAIKVPVETLSKRDGSWRDKVYVRCQHKATAPVGACDVALGVRYGSDMRHSGFRGKSPSGRYYLMLAGEVTRRWLPQKPWTIIRPGMFLDILCALGGSDSVNTPRVFAFSAGVIVKVLGLGVSLAITELPRNMPGGLKDVLTALKQSFYMQSA</sequence>
<evidence type="ECO:0000313" key="3">
    <source>
        <dbReference type="Proteomes" id="UP000236319"/>
    </source>
</evidence>
<dbReference type="Proteomes" id="UP000236319">
    <property type="component" value="Unassembled WGS sequence"/>
</dbReference>
<dbReference type="GO" id="GO:0016301">
    <property type="term" value="F:kinase activity"/>
    <property type="evidence" value="ECO:0007669"/>
    <property type="project" value="UniProtKB-KW"/>
</dbReference>
<dbReference type="RefSeq" id="XP_028868449.1">
    <property type="nucleotide sequence ID" value="XM_029012616.1"/>
</dbReference>
<dbReference type="OrthoDB" id="365479at2759"/>
<protein>
    <submittedName>
        <fullName evidence="2">Serine threonine-kinase ATR-like isoform X1, putative</fullName>
    </submittedName>
</protein>
<reference evidence="2 3" key="1">
    <citation type="journal article" date="2017" name="BMC Genomics">
        <title>Whole-genome assembly of Babesia ovata and comparative genomics between closely related pathogens.</title>
        <authorList>
            <person name="Yamagishi J."/>
            <person name="Asada M."/>
            <person name="Hakimi H."/>
            <person name="Tanaka T.Q."/>
            <person name="Sugimoto C."/>
            <person name="Kawazu S."/>
        </authorList>
    </citation>
    <scope>NUCLEOTIDE SEQUENCE [LARGE SCALE GENOMIC DNA]</scope>
    <source>
        <strain evidence="2 3">Miyake</strain>
    </source>
</reference>
<dbReference type="GeneID" id="39875976"/>
<keyword evidence="2" id="KW-0808">Transferase</keyword>
<accession>A0A2H6KGT8</accession>
<evidence type="ECO:0000313" key="2">
    <source>
        <dbReference type="EMBL" id="GBE62206.1"/>
    </source>
</evidence>
<keyword evidence="2" id="KW-0418">Kinase</keyword>
<organism evidence="2 3">
    <name type="scientific">Babesia ovata</name>
    <dbReference type="NCBI Taxonomy" id="189622"/>
    <lineage>
        <taxon>Eukaryota</taxon>
        <taxon>Sar</taxon>
        <taxon>Alveolata</taxon>
        <taxon>Apicomplexa</taxon>
        <taxon>Aconoidasida</taxon>
        <taxon>Piroplasmida</taxon>
        <taxon>Babesiidae</taxon>
        <taxon>Babesia</taxon>
    </lineage>
</organism>
<proteinExistence type="predicted"/>
<feature type="region of interest" description="Disordered" evidence="1">
    <location>
        <begin position="845"/>
        <end position="945"/>
    </location>
</feature>
<comment type="caution">
    <text evidence="2">The sequence shown here is derived from an EMBL/GenBank/DDBJ whole genome shotgun (WGS) entry which is preliminary data.</text>
</comment>